<gene>
    <name evidence="1" type="ORF">MEBOL_003372</name>
</gene>
<organism evidence="1 2">
    <name type="scientific">Melittangium boletus DSM 14713</name>
    <dbReference type="NCBI Taxonomy" id="1294270"/>
    <lineage>
        <taxon>Bacteria</taxon>
        <taxon>Pseudomonadati</taxon>
        <taxon>Myxococcota</taxon>
        <taxon>Myxococcia</taxon>
        <taxon>Myxococcales</taxon>
        <taxon>Cystobacterineae</taxon>
        <taxon>Archangiaceae</taxon>
        <taxon>Melittangium</taxon>
    </lineage>
</organism>
<reference evidence="1 2" key="1">
    <citation type="submission" date="2017-06" db="EMBL/GenBank/DDBJ databases">
        <authorList>
            <person name="Kim H.J."/>
            <person name="Triplett B.A."/>
        </authorList>
    </citation>
    <scope>NUCLEOTIDE SEQUENCE [LARGE SCALE GENOMIC DNA]</scope>
    <source>
        <strain evidence="1 2">DSM 14713</strain>
    </source>
</reference>
<accession>A0A250IFH2</accession>
<evidence type="ECO:0000313" key="2">
    <source>
        <dbReference type="Proteomes" id="UP000217289"/>
    </source>
</evidence>
<dbReference type="Proteomes" id="UP000217289">
    <property type="component" value="Chromosome"/>
</dbReference>
<evidence type="ECO:0000313" key="1">
    <source>
        <dbReference type="EMBL" id="ATB29917.1"/>
    </source>
</evidence>
<dbReference type="OrthoDB" id="5501481at2"/>
<sequence length="248" mass="28067">MNQTSAMAAPVKPMVPLWDVLLRIRQDILSRASGPYLHIGMPDVEWVTCFVLGYGECLRHGGVREGTDVLFGEWFRDVRKAWPGQGWGPAYLREFQGDQTRALLKYLDYVAEFRELSPEALAAIPWYSQGQHPATMTPSWVPAHRPKPTLDLLLEIRREIGDVPGRLGLFIGTVDVRRMAGFIDGYRLCLALAGTRDEEYARFERWLHEAKALPPGAEWPQPFLQVCGGDSEQAIRRLLGFAAEFRSN</sequence>
<name>A0A250IFH2_9BACT</name>
<keyword evidence="2" id="KW-1185">Reference proteome</keyword>
<dbReference type="AlphaFoldDB" id="A0A250IFH2"/>
<protein>
    <submittedName>
        <fullName evidence="1">Uncharacterized protein</fullName>
    </submittedName>
</protein>
<dbReference type="EMBL" id="CP022163">
    <property type="protein sequence ID" value="ATB29917.1"/>
    <property type="molecule type" value="Genomic_DNA"/>
</dbReference>
<proteinExistence type="predicted"/>
<dbReference type="KEGG" id="mbd:MEBOL_003372"/>